<evidence type="ECO:0000259" key="1">
    <source>
        <dbReference type="Pfam" id="PF20150"/>
    </source>
</evidence>
<evidence type="ECO:0000313" key="2">
    <source>
        <dbReference type="EMBL" id="PMD32946.1"/>
    </source>
</evidence>
<dbReference type="OrthoDB" id="3473305at2759"/>
<feature type="domain" description="2EXR" evidence="1">
    <location>
        <begin position="328"/>
        <end position="434"/>
    </location>
</feature>
<dbReference type="InterPro" id="IPR045518">
    <property type="entry name" value="2EXR"/>
</dbReference>
<gene>
    <name evidence="2" type="ORF">L207DRAFT_608730</name>
</gene>
<name>A0A2J6R352_HYAVF</name>
<proteinExistence type="predicted"/>
<dbReference type="PANTHER" id="PTHR35910:SF6">
    <property type="entry name" value="2EXR DOMAIN-CONTAINING PROTEIN"/>
    <property type="match status" value="1"/>
</dbReference>
<dbReference type="AlphaFoldDB" id="A0A2J6R352"/>
<organism evidence="2 3">
    <name type="scientific">Hyaloscypha variabilis (strain UAMH 11265 / GT02V1 / F)</name>
    <name type="common">Meliniomyces variabilis</name>
    <dbReference type="NCBI Taxonomy" id="1149755"/>
    <lineage>
        <taxon>Eukaryota</taxon>
        <taxon>Fungi</taxon>
        <taxon>Dikarya</taxon>
        <taxon>Ascomycota</taxon>
        <taxon>Pezizomycotina</taxon>
        <taxon>Leotiomycetes</taxon>
        <taxon>Helotiales</taxon>
        <taxon>Hyaloscyphaceae</taxon>
        <taxon>Hyaloscypha</taxon>
        <taxon>Hyaloscypha variabilis</taxon>
    </lineage>
</organism>
<keyword evidence="3" id="KW-1185">Reference proteome</keyword>
<dbReference type="Proteomes" id="UP000235786">
    <property type="component" value="Unassembled WGS sequence"/>
</dbReference>
<protein>
    <recommendedName>
        <fullName evidence="1">2EXR domain-containing protein</fullName>
    </recommendedName>
</protein>
<dbReference type="PANTHER" id="PTHR35910">
    <property type="entry name" value="2EXR DOMAIN-CONTAINING PROTEIN"/>
    <property type="match status" value="1"/>
</dbReference>
<accession>A0A2J6R352</accession>
<reference evidence="2 3" key="1">
    <citation type="submission" date="2016-04" db="EMBL/GenBank/DDBJ databases">
        <title>A degradative enzymes factory behind the ericoid mycorrhizal symbiosis.</title>
        <authorList>
            <consortium name="DOE Joint Genome Institute"/>
            <person name="Martino E."/>
            <person name="Morin E."/>
            <person name="Grelet G."/>
            <person name="Kuo A."/>
            <person name="Kohler A."/>
            <person name="Daghino S."/>
            <person name="Barry K."/>
            <person name="Choi C."/>
            <person name="Cichocki N."/>
            <person name="Clum A."/>
            <person name="Copeland A."/>
            <person name="Hainaut M."/>
            <person name="Haridas S."/>
            <person name="Labutti K."/>
            <person name="Lindquist E."/>
            <person name="Lipzen A."/>
            <person name="Khouja H.-R."/>
            <person name="Murat C."/>
            <person name="Ohm R."/>
            <person name="Olson A."/>
            <person name="Spatafora J."/>
            <person name="Veneault-Fourrey C."/>
            <person name="Henrissat B."/>
            <person name="Grigoriev I."/>
            <person name="Martin F."/>
            <person name="Perotto S."/>
        </authorList>
    </citation>
    <scope>NUCLEOTIDE SEQUENCE [LARGE SCALE GENOMIC DNA]</scope>
    <source>
        <strain evidence="2 3">F</strain>
    </source>
</reference>
<dbReference type="EMBL" id="KZ613957">
    <property type="protein sequence ID" value="PMD32946.1"/>
    <property type="molecule type" value="Genomic_DNA"/>
</dbReference>
<dbReference type="Pfam" id="PF20150">
    <property type="entry name" value="2EXR"/>
    <property type="match status" value="2"/>
</dbReference>
<evidence type="ECO:0000313" key="3">
    <source>
        <dbReference type="Proteomes" id="UP000235786"/>
    </source>
</evidence>
<sequence>MSRLQELLKKLQPLEVNFPTAADEFTFFPKLPLELRLRIWKYAALEPRDIKLHLPIQRATDVSYSIQGQNPTPPLLCVSKESRAEVMKHYTICYENSRTDEYGRFFCRNLYVKFDIDRFVQICSCTIPSKGKKEHQWPNRARNFNVSRQVLKKIKYFAIDTTSCACWGASWRFNAMSDIRLECAKLEAFIMILGQKKIWGAETERILQPMTDEAVQREIMEFWIDWIRNCQKAYKWFRPVQMEYKMNGEVILRVKEAELKEYQGGFKFDIKRRGILHGQCGSSSYYATIKMSTTLATAESPICKSCQLGPKKSSTATSNSHSQNLQKFTVFENLAPELRLKIWQLAASEPRDIKLYVPSPEWKDKELKKQTRANEGKRGHRRSCMLVGSREGTRFYTICLERGSRIELDKEGKETRGVVFPIKSLVWVNFDIDSFVFKSGHHRSFVDYHHEGFNFRDPVLDFMQHLKMTNSKESYLNNGLYDISYSCYLLKSLLRREQLKDFTINHKISGIGFRHFVDCPEVEKVRGDILKKCNAVKQAVRWKVHSILTYEGLDKLQRRSQNPSVVTAFEKMIWQREKTVYL</sequence>
<feature type="domain" description="2EXR" evidence="1">
    <location>
        <begin position="25"/>
        <end position="117"/>
    </location>
</feature>